<reference evidence="1 2" key="1">
    <citation type="submission" date="2018-06" db="EMBL/GenBank/DDBJ databases">
        <authorList>
            <consortium name="Pathogen Informatics"/>
            <person name="Doyle S."/>
        </authorList>
    </citation>
    <scope>NUCLEOTIDE SEQUENCE [LARGE SCALE GENOMIC DNA]</scope>
    <source>
        <strain evidence="1 2">NCTC7582</strain>
    </source>
</reference>
<protein>
    <recommendedName>
        <fullName evidence="3">DUF4177 domain-containing protein</fullName>
    </recommendedName>
</protein>
<name>A0A2X0XYB9_9BACI</name>
<sequence length="51" mass="6038">MSKKKETPALAEVKELRKFINVNDVNEHLKQGWKLLAVHPHGNNFYYLLFK</sequence>
<accession>A0A2X0XYB9</accession>
<dbReference type="Proteomes" id="UP000251431">
    <property type="component" value="Unassembled WGS sequence"/>
</dbReference>
<evidence type="ECO:0000313" key="1">
    <source>
        <dbReference type="EMBL" id="SPT98758.1"/>
    </source>
</evidence>
<evidence type="ECO:0000313" key="2">
    <source>
        <dbReference type="Proteomes" id="UP000251431"/>
    </source>
</evidence>
<dbReference type="AlphaFoldDB" id="A0A2X0XYB9"/>
<dbReference type="EMBL" id="UAQE01000001">
    <property type="protein sequence ID" value="SPT98758.1"/>
    <property type="molecule type" value="Genomic_DNA"/>
</dbReference>
<organism evidence="1 2">
    <name type="scientific">Lysinibacillus capsici</name>
    <dbReference type="NCBI Taxonomy" id="2115968"/>
    <lineage>
        <taxon>Bacteria</taxon>
        <taxon>Bacillati</taxon>
        <taxon>Bacillota</taxon>
        <taxon>Bacilli</taxon>
        <taxon>Bacillales</taxon>
        <taxon>Bacillaceae</taxon>
        <taxon>Lysinibacillus</taxon>
    </lineage>
</organism>
<gene>
    <name evidence="1" type="ORF">NCTC7582_01916</name>
</gene>
<proteinExistence type="predicted"/>
<dbReference type="RefSeq" id="WP_181574630.1">
    <property type="nucleotide sequence ID" value="NZ_UAQE01000001.1"/>
</dbReference>
<evidence type="ECO:0008006" key="3">
    <source>
        <dbReference type="Google" id="ProtNLM"/>
    </source>
</evidence>